<dbReference type="Proteomes" id="UP001190700">
    <property type="component" value="Unassembled WGS sequence"/>
</dbReference>
<dbReference type="GO" id="GO:0008324">
    <property type="term" value="F:monoatomic cation transmembrane transporter activity"/>
    <property type="evidence" value="ECO:0007669"/>
    <property type="project" value="TreeGrafter"/>
</dbReference>
<proteinExistence type="predicted"/>
<gene>
    <name evidence="5" type="ORF">CYMTET_13426</name>
</gene>
<evidence type="ECO:0000313" key="6">
    <source>
        <dbReference type="Proteomes" id="UP001190700"/>
    </source>
</evidence>
<accession>A0AAE0GIF1</accession>
<evidence type="ECO:0000256" key="1">
    <source>
        <dbReference type="ARBA" id="ARBA00022448"/>
    </source>
</evidence>
<keyword evidence="1" id="KW-0813">Transport</keyword>
<keyword evidence="6" id="KW-1185">Reference proteome</keyword>
<evidence type="ECO:0000313" key="5">
    <source>
        <dbReference type="EMBL" id="KAK3278651.1"/>
    </source>
</evidence>
<protein>
    <submittedName>
        <fullName evidence="5">Uncharacterized protein</fullName>
    </submittedName>
</protein>
<dbReference type="GO" id="GO:0006814">
    <property type="term" value="P:sodium ion transport"/>
    <property type="evidence" value="ECO:0007669"/>
    <property type="project" value="UniProtKB-KW"/>
</dbReference>
<feature type="transmembrane region" description="Helical" evidence="4">
    <location>
        <begin position="59"/>
        <end position="80"/>
    </location>
</feature>
<comment type="caution">
    <text evidence="5">The sequence shown here is derived from an EMBL/GenBank/DDBJ whole genome shotgun (WGS) entry which is preliminary data.</text>
</comment>
<feature type="transmembrane region" description="Helical" evidence="4">
    <location>
        <begin position="151"/>
        <end position="170"/>
    </location>
</feature>
<dbReference type="AlphaFoldDB" id="A0AAE0GIF1"/>
<dbReference type="InterPro" id="IPR051359">
    <property type="entry name" value="CaCA_antiporter"/>
</dbReference>
<name>A0AAE0GIF1_9CHLO</name>
<dbReference type="PANTHER" id="PTHR12266">
    <property type="entry name" value="NA+/CA2+ K+ INDEPENDENT EXCHANGER"/>
    <property type="match status" value="1"/>
</dbReference>
<organism evidence="5 6">
    <name type="scientific">Cymbomonas tetramitiformis</name>
    <dbReference type="NCBI Taxonomy" id="36881"/>
    <lineage>
        <taxon>Eukaryota</taxon>
        <taxon>Viridiplantae</taxon>
        <taxon>Chlorophyta</taxon>
        <taxon>Pyramimonadophyceae</taxon>
        <taxon>Pyramimonadales</taxon>
        <taxon>Pyramimonadaceae</taxon>
        <taxon>Cymbomonas</taxon>
    </lineage>
</organism>
<reference evidence="5 6" key="1">
    <citation type="journal article" date="2015" name="Genome Biol. Evol.">
        <title>Comparative Genomics of a Bacterivorous Green Alga Reveals Evolutionary Causalities and Consequences of Phago-Mixotrophic Mode of Nutrition.</title>
        <authorList>
            <person name="Burns J.A."/>
            <person name="Paasch A."/>
            <person name="Narechania A."/>
            <person name="Kim E."/>
        </authorList>
    </citation>
    <scope>NUCLEOTIDE SEQUENCE [LARGE SCALE GENOMIC DNA]</scope>
    <source>
        <strain evidence="5 6">PLY_AMNH</strain>
    </source>
</reference>
<keyword evidence="4" id="KW-0812">Transmembrane</keyword>
<keyword evidence="3" id="KW-0739">Sodium transport</keyword>
<dbReference type="EMBL" id="LGRX02005343">
    <property type="protein sequence ID" value="KAK3278651.1"/>
    <property type="molecule type" value="Genomic_DNA"/>
</dbReference>
<keyword evidence="2" id="KW-0915">Sodium</keyword>
<evidence type="ECO:0000256" key="3">
    <source>
        <dbReference type="ARBA" id="ARBA00023201"/>
    </source>
</evidence>
<keyword evidence="3" id="KW-0406">Ion transport</keyword>
<sequence>MCNARFVGGRALWPLQVWWVQNWQSAGTAERLKVVLATPLDVLRALTIPRVEDKEWDPLLAAMCTTCVPLFVLCIFQDLVPLDHPVGFGIMGLQFPVWAVCAFQSTFIGIVQFHITEKKAPPSWKRVFLLVSFITSINWISLFATELLGCLNALGIIMGISPSILGAIGLPGHGAYA</sequence>
<dbReference type="GO" id="GO:0016020">
    <property type="term" value="C:membrane"/>
    <property type="evidence" value="ECO:0007669"/>
    <property type="project" value="TreeGrafter"/>
</dbReference>
<dbReference type="PANTHER" id="PTHR12266:SF33">
    <property type="entry name" value="CATION_CALCIUM EXCHANGER 5"/>
    <property type="match status" value="1"/>
</dbReference>
<keyword evidence="4" id="KW-0472">Membrane</keyword>
<feature type="transmembrane region" description="Helical" evidence="4">
    <location>
        <begin position="127"/>
        <end position="145"/>
    </location>
</feature>
<keyword evidence="4" id="KW-1133">Transmembrane helix</keyword>
<evidence type="ECO:0000256" key="4">
    <source>
        <dbReference type="SAM" id="Phobius"/>
    </source>
</evidence>
<evidence type="ECO:0000256" key="2">
    <source>
        <dbReference type="ARBA" id="ARBA00023053"/>
    </source>
</evidence>
<feature type="transmembrane region" description="Helical" evidence="4">
    <location>
        <begin position="95"/>
        <end position="115"/>
    </location>
</feature>